<dbReference type="FunFam" id="3.20.20.80:FF:000003">
    <property type="entry name" value="1,4-alpha-glucan branching enzyme GlgB"/>
    <property type="match status" value="1"/>
</dbReference>
<reference evidence="13 14" key="1">
    <citation type="submission" date="2018-06" db="EMBL/GenBank/DDBJ databases">
        <title>Genomic Encyclopedia of Type Strains, Phase III (KMG-III): the genomes of soil and plant-associated and newly described type strains.</title>
        <authorList>
            <person name="Whitman W."/>
        </authorList>
    </citation>
    <scope>NUCLEOTIDE SEQUENCE [LARGE SCALE GENOMIC DNA]</scope>
    <source>
        <strain evidence="13 14">CECT 9025</strain>
    </source>
</reference>
<dbReference type="Proteomes" id="UP000248311">
    <property type="component" value="Unassembled WGS sequence"/>
</dbReference>
<dbReference type="FunFam" id="2.60.40.1180:FF:000002">
    <property type="entry name" value="1,4-alpha-glucan branching enzyme GlgB"/>
    <property type="match status" value="1"/>
</dbReference>
<feature type="domain" description="Glycosyl hydrolase family 13 catalytic" evidence="12">
    <location>
        <begin position="258"/>
        <end position="610"/>
    </location>
</feature>
<keyword evidence="6 10" id="KW-0328">Glycosyltransferase</keyword>
<organism evidence="13 14">
    <name type="scientific">Pseudoroseicyclus aestuarii</name>
    <dbReference type="NCBI Taxonomy" id="1795041"/>
    <lineage>
        <taxon>Bacteria</taxon>
        <taxon>Pseudomonadati</taxon>
        <taxon>Pseudomonadota</taxon>
        <taxon>Alphaproteobacteria</taxon>
        <taxon>Rhodobacterales</taxon>
        <taxon>Paracoccaceae</taxon>
        <taxon>Pseudoroseicyclus</taxon>
    </lineage>
</organism>
<evidence type="ECO:0000256" key="8">
    <source>
        <dbReference type="ARBA" id="ARBA00023056"/>
    </source>
</evidence>
<dbReference type="FunFam" id="2.60.40.10:FF:000169">
    <property type="entry name" value="1,4-alpha-glucan branching enzyme GlgB"/>
    <property type="match status" value="1"/>
</dbReference>
<evidence type="ECO:0000256" key="1">
    <source>
        <dbReference type="ARBA" id="ARBA00000826"/>
    </source>
</evidence>
<gene>
    <name evidence="10" type="primary">glgB</name>
    <name evidence="13" type="ORF">DFP88_101435</name>
</gene>
<dbReference type="Pfam" id="PF02806">
    <property type="entry name" value="Alpha-amylase_C"/>
    <property type="match status" value="1"/>
</dbReference>
<comment type="caution">
    <text evidence="13">The sequence shown here is derived from an EMBL/GenBank/DDBJ whole genome shotgun (WGS) entry which is preliminary data.</text>
</comment>
<sequence length="734" mass="82309">MTMTDLPTDLPATAPDAATLEAIVRGRLGDPFSHLGPREVGGQRVLTVFAPDAAEVTVLDPKGKEAGSLARIHPEGVFHGVLPKAIKEDYRLRLKAGEAIWDRDDPYRFYPVLGEMDEYLFAEGRHEELWERFGAHPMTHQGVEGTVFSVWAPNARRVSVVGHFNAWDGRRHPLRKRMGGGLWELFIPGLTKGELYKFEIVGAYGDVLPLKADPLSFKQEMPPAQGSIVNGLIKHDWQDGDWMARRESLHNKPVSIYEVHLGSWRRGAEGEILDYDQIGTQLADYATEMGFTHIEFLPVTEHPFTGSWGYQPIGLFAPTARYGTPEQFASMVDKLHQAGIGVLVDWVPAHFPSDAHGLAQFDGTALYEHADPRQGFHKDWNTLIYNFGRVEVANTLRASGTFWIDQYHIDALRVDAVASMLYLDYSRNDGEWVPNMYGGRENLEAIEFLKRTNDRVTHLGGASIAEESTAFPGVSRPVNEGGLGFDFKWNMGWMHDSLAYMQEDPLYRSYHHNEMTFSIHYAWSENFVLPISHDEVVHGKGSLLNKMPGDRWQKFANLRAYLGWMWTHPGKKLLFMGCEFGQEREWNHDQSLDWHLLDDPMHKGAQDLVRDLNHLMKAEPALHALDCSPEGFEWIEGGDHTRSVFAFMRKGGQGTKPLLVVANMTPTVQEGYKLGVPHAGTWTERLNTDASLYGGSGVGNGGKVVTLPEESHGRAQSLFLTLPPLGLVVLQPEG</sequence>
<dbReference type="EMBL" id="QJTE01000001">
    <property type="protein sequence ID" value="PYE85763.1"/>
    <property type="molecule type" value="Genomic_DNA"/>
</dbReference>
<dbReference type="SMART" id="SM00642">
    <property type="entry name" value="Aamy"/>
    <property type="match status" value="1"/>
</dbReference>
<dbReference type="EC" id="2.4.1.18" evidence="10"/>
<dbReference type="PANTHER" id="PTHR43651:SF3">
    <property type="entry name" value="1,4-ALPHA-GLUCAN-BRANCHING ENZYME"/>
    <property type="match status" value="1"/>
</dbReference>
<evidence type="ECO:0000256" key="2">
    <source>
        <dbReference type="ARBA" id="ARBA00002953"/>
    </source>
</evidence>
<dbReference type="InterPro" id="IPR044143">
    <property type="entry name" value="GlgB_N_E_set_prok"/>
</dbReference>
<dbReference type="NCBIfam" id="NF003811">
    <property type="entry name" value="PRK05402.1"/>
    <property type="match status" value="1"/>
</dbReference>
<dbReference type="PANTHER" id="PTHR43651">
    <property type="entry name" value="1,4-ALPHA-GLUCAN-BRANCHING ENZYME"/>
    <property type="match status" value="1"/>
</dbReference>
<evidence type="ECO:0000256" key="3">
    <source>
        <dbReference type="ARBA" id="ARBA00004964"/>
    </source>
</evidence>
<dbReference type="InterPro" id="IPR054169">
    <property type="entry name" value="GlgB_N"/>
</dbReference>
<dbReference type="GO" id="GO:0005829">
    <property type="term" value="C:cytosol"/>
    <property type="evidence" value="ECO:0007669"/>
    <property type="project" value="TreeGrafter"/>
</dbReference>
<name>A0A318SVY8_9RHOB</name>
<dbReference type="InterPro" id="IPR006048">
    <property type="entry name" value="A-amylase/branching_C"/>
</dbReference>
<dbReference type="Gene3D" id="2.60.40.1180">
    <property type="entry name" value="Golgi alpha-mannosidase II"/>
    <property type="match status" value="1"/>
</dbReference>
<dbReference type="HAMAP" id="MF_00685">
    <property type="entry name" value="GlgB"/>
    <property type="match status" value="1"/>
</dbReference>
<feature type="active site" description="Proton donor" evidence="10 11">
    <location>
        <position position="466"/>
    </location>
</feature>
<dbReference type="Pfam" id="PF22019">
    <property type="entry name" value="GlgB_N"/>
    <property type="match status" value="1"/>
</dbReference>
<evidence type="ECO:0000256" key="6">
    <source>
        <dbReference type="ARBA" id="ARBA00022676"/>
    </source>
</evidence>
<dbReference type="AlphaFoldDB" id="A0A318SVY8"/>
<dbReference type="GO" id="GO:0043169">
    <property type="term" value="F:cation binding"/>
    <property type="evidence" value="ECO:0007669"/>
    <property type="project" value="InterPro"/>
</dbReference>
<comment type="catalytic activity">
    <reaction evidence="1 10">
        <text>Transfers a segment of a (1-&gt;4)-alpha-D-glucan chain to a primary hydroxy group in a similar glucan chain.</text>
        <dbReference type="EC" id="2.4.1.18"/>
    </reaction>
</comment>
<dbReference type="CDD" id="cd11322">
    <property type="entry name" value="AmyAc_Glg_BE"/>
    <property type="match status" value="1"/>
</dbReference>
<dbReference type="InterPro" id="IPR013783">
    <property type="entry name" value="Ig-like_fold"/>
</dbReference>
<dbReference type="NCBIfam" id="NF008967">
    <property type="entry name" value="PRK12313.1"/>
    <property type="match status" value="1"/>
</dbReference>
<feature type="active site" description="Nucleophile" evidence="10 11">
    <location>
        <position position="415"/>
    </location>
</feature>
<proteinExistence type="inferred from homology"/>
<dbReference type="Gene3D" id="2.60.40.10">
    <property type="entry name" value="Immunoglobulins"/>
    <property type="match status" value="2"/>
</dbReference>
<evidence type="ECO:0000256" key="7">
    <source>
        <dbReference type="ARBA" id="ARBA00022679"/>
    </source>
</evidence>
<dbReference type="PIRSF" id="PIRSF000463">
    <property type="entry name" value="GlgB"/>
    <property type="match status" value="1"/>
</dbReference>
<dbReference type="SUPFAM" id="SSF51445">
    <property type="entry name" value="(Trans)glycosidases"/>
    <property type="match status" value="1"/>
</dbReference>
<dbReference type="Gene3D" id="3.20.20.80">
    <property type="entry name" value="Glycosidases"/>
    <property type="match status" value="1"/>
</dbReference>
<dbReference type="SUPFAM" id="SSF81296">
    <property type="entry name" value="E set domains"/>
    <property type="match status" value="2"/>
</dbReference>
<dbReference type="UniPathway" id="UPA00164"/>
<dbReference type="InterPro" id="IPR017853">
    <property type="entry name" value="GH"/>
</dbReference>
<dbReference type="Pfam" id="PF00128">
    <property type="entry name" value="Alpha-amylase"/>
    <property type="match status" value="1"/>
</dbReference>
<dbReference type="SUPFAM" id="SSF51011">
    <property type="entry name" value="Glycosyl hydrolase domain"/>
    <property type="match status" value="1"/>
</dbReference>
<keyword evidence="9 10" id="KW-0119">Carbohydrate metabolism</keyword>
<accession>A0A318SVY8</accession>
<dbReference type="InterPro" id="IPR014756">
    <property type="entry name" value="Ig_E-set"/>
</dbReference>
<evidence type="ECO:0000256" key="5">
    <source>
        <dbReference type="ARBA" id="ARBA00022600"/>
    </source>
</evidence>
<evidence type="ECO:0000256" key="11">
    <source>
        <dbReference type="PIRSR" id="PIRSR000463-1"/>
    </source>
</evidence>
<comment type="function">
    <text evidence="2 10">Catalyzes the formation of the alpha-1,6-glucosidic linkages in glycogen by scission of a 1,4-alpha-linked oligosaccharide from growing alpha-1,4-glucan chains and the subsequent attachment of the oligosaccharide to the alpha-1,6 position.</text>
</comment>
<dbReference type="Pfam" id="PF02922">
    <property type="entry name" value="CBM_48"/>
    <property type="match status" value="1"/>
</dbReference>
<protein>
    <recommendedName>
        <fullName evidence="10">1,4-alpha-glucan branching enzyme GlgB</fullName>
        <ecNumber evidence="10">2.4.1.18</ecNumber>
    </recommendedName>
    <alternativeName>
        <fullName evidence="10">1,4-alpha-D-glucan:1,4-alpha-D-glucan 6-glucosyl-transferase</fullName>
    </alternativeName>
    <alternativeName>
        <fullName evidence="10">Alpha-(1-&gt;4)-glucan branching enzyme</fullName>
    </alternativeName>
    <alternativeName>
        <fullName evidence="10">Glycogen branching enzyme</fullName>
        <shortName evidence="10">BE</shortName>
    </alternativeName>
</protein>
<evidence type="ECO:0000256" key="4">
    <source>
        <dbReference type="ARBA" id="ARBA00009000"/>
    </source>
</evidence>
<evidence type="ECO:0000259" key="12">
    <source>
        <dbReference type="SMART" id="SM00642"/>
    </source>
</evidence>
<evidence type="ECO:0000256" key="9">
    <source>
        <dbReference type="ARBA" id="ARBA00023277"/>
    </source>
</evidence>
<dbReference type="InterPro" id="IPR006407">
    <property type="entry name" value="GlgB"/>
</dbReference>
<keyword evidence="8 10" id="KW-0320">Glycogen biosynthesis</keyword>
<comment type="similarity">
    <text evidence="4 10">Belongs to the glycosyl hydrolase 13 family. GlgB subfamily.</text>
</comment>
<dbReference type="GO" id="GO:0005978">
    <property type="term" value="P:glycogen biosynthetic process"/>
    <property type="evidence" value="ECO:0007669"/>
    <property type="project" value="UniProtKB-UniRule"/>
</dbReference>
<dbReference type="GO" id="GO:0003844">
    <property type="term" value="F:1,4-alpha-glucan branching enzyme activity"/>
    <property type="evidence" value="ECO:0007669"/>
    <property type="project" value="UniProtKB-UniRule"/>
</dbReference>
<dbReference type="InterPro" id="IPR037439">
    <property type="entry name" value="Branching_enzy"/>
</dbReference>
<comment type="pathway">
    <text evidence="3 10">Glycan biosynthesis; glycogen biosynthesis.</text>
</comment>
<evidence type="ECO:0000313" key="14">
    <source>
        <dbReference type="Proteomes" id="UP000248311"/>
    </source>
</evidence>
<comment type="subunit">
    <text evidence="10">Monomer.</text>
</comment>
<dbReference type="CDD" id="cd02855">
    <property type="entry name" value="E_set_GBE_prok_N"/>
    <property type="match status" value="1"/>
</dbReference>
<evidence type="ECO:0000313" key="13">
    <source>
        <dbReference type="EMBL" id="PYE85763.1"/>
    </source>
</evidence>
<keyword evidence="5 10" id="KW-0321">Glycogen metabolism</keyword>
<dbReference type="InterPro" id="IPR006047">
    <property type="entry name" value="GH13_cat_dom"/>
</dbReference>
<keyword evidence="14" id="KW-1185">Reference proteome</keyword>
<dbReference type="InterPro" id="IPR004193">
    <property type="entry name" value="Glyco_hydro_13_N"/>
</dbReference>
<dbReference type="NCBIfam" id="TIGR01515">
    <property type="entry name" value="branching_enzym"/>
    <property type="match status" value="1"/>
</dbReference>
<dbReference type="InterPro" id="IPR013780">
    <property type="entry name" value="Glyco_hydro_b"/>
</dbReference>
<evidence type="ECO:0000256" key="10">
    <source>
        <dbReference type="HAMAP-Rule" id="MF_00685"/>
    </source>
</evidence>
<dbReference type="GO" id="GO:0004553">
    <property type="term" value="F:hydrolase activity, hydrolyzing O-glycosyl compounds"/>
    <property type="evidence" value="ECO:0007669"/>
    <property type="project" value="InterPro"/>
</dbReference>
<keyword evidence="7 10" id="KW-0808">Transferase</keyword>